<dbReference type="InterPro" id="IPR048538">
    <property type="entry name" value="Rrn7_cyclin_C"/>
</dbReference>
<evidence type="ECO:0000313" key="15">
    <source>
        <dbReference type="Proteomes" id="UP000192927"/>
    </source>
</evidence>
<feature type="region of interest" description="Disordered" evidence="10">
    <location>
        <begin position="545"/>
        <end position="571"/>
    </location>
</feature>
<keyword evidence="14" id="KW-0648">Protein biosynthesis</keyword>
<dbReference type="InterPro" id="IPR033599">
    <property type="entry name" value="TAF1B/Rrn7"/>
</dbReference>
<feature type="compositionally biased region" description="Low complexity" evidence="10">
    <location>
        <begin position="547"/>
        <end position="558"/>
    </location>
</feature>
<comment type="similarity">
    <text evidence="2">Belongs to the RRN7/TAF1B family.</text>
</comment>
<evidence type="ECO:0000256" key="3">
    <source>
        <dbReference type="ARBA" id="ARBA00022723"/>
    </source>
</evidence>
<dbReference type="EMBL" id="FWEW01000426">
    <property type="protein sequence ID" value="SLM34862.1"/>
    <property type="molecule type" value="Genomic_DNA"/>
</dbReference>
<keyword evidence="3" id="KW-0479">Metal-binding</keyword>
<feature type="region of interest" description="Disordered" evidence="10">
    <location>
        <begin position="125"/>
        <end position="158"/>
    </location>
</feature>
<evidence type="ECO:0000259" key="12">
    <source>
        <dbReference type="Pfam" id="PF20644"/>
    </source>
</evidence>
<dbReference type="GO" id="GO:0070860">
    <property type="term" value="C:RNA polymerase I core factor complex"/>
    <property type="evidence" value="ECO:0007669"/>
    <property type="project" value="InterPro"/>
</dbReference>
<dbReference type="Pfam" id="PF11781">
    <property type="entry name" value="Zn_ribbon_RRN7"/>
    <property type="match status" value="1"/>
</dbReference>
<dbReference type="InterPro" id="IPR048540">
    <property type="entry name" value="Rrn7_cyclin_N"/>
</dbReference>
<organism evidence="14 15">
    <name type="scientific">Lasallia pustulata</name>
    <dbReference type="NCBI Taxonomy" id="136370"/>
    <lineage>
        <taxon>Eukaryota</taxon>
        <taxon>Fungi</taxon>
        <taxon>Dikarya</taxon>
        <taxon>Ascomycota</taxon>
        <taxon>Pezizomycotina</taxon>
        <taxon>Lecanoromycetes</taxon>
        <taxon>OSLEUM clade</taxon>
        <taxon>Umbilicariomycetidae</taxon>
        <taxon>Umbilicariales</taxon>
        <taxon>Umbilicariaceae</taxon>
        <taxon>Lasallia</taxon>
    </lineage>
</organism>
<feature type="domain" description="Rrn7/TAF1B N-terminal cyclin" evidence="12">
    <location>
        <begin position="85"/>
        <end position="214"/>
    </location>
</feature>
<keyword evidence="5" id="KW-0862">Zinc</keyword>
<evidence type="ECO:0000256" key="6">
    <source>
        <dbReference type="ARBA" id="ARBA00023015"/>
    </source>
</evidence>
<dbReference type="Proteomes" id="UP000192927">
    <property type="component" value="Unassembled WGS sequence"/>
</dbReference>
<evidence type="ECO:0000256" key="1">
    <source>
        <dbReference type="ARBA" id="ARBA00004604"/>
    </source>
</evidence>
<name>A0A1W5CVP9_9LECA</name>
<evidence type="ECO:0000259" key="11">
    <source>
        <dbReference type="Pfam" id="PF11781"/>
    </source>
</evidence>
<evidence type="ECO:0000256" key="9">
    <source>
        <dbReference type="ARBA" id="ARBA00023242"/>
    </source>
</evidence>
<dbReference type="GO" id="GO:0001164">
    <property type="term" value="F:RNA polymerase I core promoter sequence-specific DNA binding"/>
    <property type="evidence" value="ECO:0007669"/>
    <property type="project" value="InterPro"/>
</dbReference>
<evidence type="ECO:0000256" key="8">
    <source>
        <dbReference type="ARBA" id="ARBA00023163"/>
    </source>
</evidence>
<feature type="compositionally biased region" description="Gly residues" evidence="10">
    <location>
        <begin position="146"/>
        <end position="156"/>
    </location>
</feature>
<accession>A0A1W5CVP9</accession>
<reference evidence="15" key="1">
    <citation type="submission" date="2017-03" db="EMBL/GenBank/DDBJ databases">
        <authorList>
            <person name="Sharma R."/>
            <person name="Thines M."/>
        </authorList>
    </citation>
    <scope>NUCLEOTIDE SEQUENCE [LARGE SCALE GENOMIC DNA]</scope>
</reference>
<keyword evidence="14" id="KW-0396">Initiation factor</keyword>
<keyword evidence="7" id="KW-0238">DNA-binding</keyword>
<keyword evidence="15" id="KW-1185">Reference proteome</keyword>
<feature type="domain" description="RRN7-type" evidence="11">
    <location>
        <begin position="8"/>
        <end position="33"/>
    </location>
</feature>
<dbReference type="Pfam" id="PF20644">
    <property type="entry name" value="Rrn7_cyclin_N"/>
    <property type="match status" value="1"/>
</dbReference>
<evidence type="ECO:0000256" key="5">
    <source>
        <dbReference type="ARBA" id="ARBA00022833"/>
    </source>
</evidence>
<keyword evidence="9" id="KW-0539">Nucleus</keyword>
<feature type="compositionally biased region" description="Acidic residues" evidence="10">
    <location>
        <begin position="559"/>
        <end position="571"/>
    </location>
</feature>
<evidence type="ECO:0000256" key="10">
    <source>
        <dbReference type="SAM" id="MobiDB-lite"/>
    </source>
</evidence>
<dbReference type="PANTHER" id="PTHR31576:SF2">
    <property type="entry name" value="TATA BOX-BINDING PROTEIN-ASSOCIATED FACTOR RNA POLYMERASE I SUBUNIT B"/>
    <property type="match status" value="1"/>
</dbReference>
<keyword evidence="4" id="KW-0863">Zinc-finger</keyword>
<evidence type="ECO:0000256" key="2">
    <source>
        <dbReference type="ARBA" id="ARBA00006899"/>
    </source>
</evidence>
<proteinExistence type="inferred from homology"/>
<dbReference type="InterPro" id="IPR021752">
    <property type="entry name" value="TF_Rrn7_Zf"/>
</dbReference>
<keyword evidence="8" id="KW-0804">Transcription</keyword>
<evidence type="ECO:0000259" key="13">
    <source>
        <dbReference type="Pfam" id="PF20645"/>
    </source>
</evidence>
<protein>
    <submittedName>
        <fullName evidence="14">Transcription initiation factor Rrn7</fullName>
    </submittedName>
</protein>
<comment type="subcellular location">
    <subcellularLocation>
        <location evidence="1">Nucleus</location>
        <location evidence="1">Nucleolus</location>
    </subcellularLocation>
</comment>
<sequence>MATAEYVKGEICGIDNCREKWFYIENGKWYCRRNGHEKQGITQTQTDEDDFGTQGRKTRQKREAQEKVYRIYSGRRAFELYLQCYQLILWKQCHSLVHTKNFVPELESVVRDLWALHLQLLKGKTEDATDTENESPMFSSQAGLEEGTGPGEGAGSVKGAMKGLGKSVPTLVDTLGLCYLGMLLLRLPVCVGDVHGWATREEIPFVRAVRLVPSVMKNKLPAHFLGALDTRSPLTPDDLHTAVHRLVLLYNQRFDLVVPPLNYPLILFTYVRKLALPLEIYAVVRTLASLLAFDFTFPPPAFRQRMSSLPEICLVSLLVIAVKLYHPFDSLPRYAKKLTELGMLTVDWDVWIQAQKDHSCHPTTEGSLGRGNEIAVTEDDVFSMSGKQLDDYLDWYEKTWVEEERASHALPQQLLDMFPTGRLDGPTPLTNENRNEISEAETAISQKLHAVQNSLKMRGIVSTETEAGTERPIRRIGSLYKHYRSEEDLPPAGRAFYEAVARLAGVTVATLVEVVFQTERKLHSWRQQQVKREWAEDSMQVPQELAGEVVVSEGVSGEANDEDDDDDLEGT</sequence>
<feature type="domain" description="Rrn7/TAF1B C-terminal cyclin" evidence="13">
    <location>
        <begin position="232"/>
        <end position="400"/>
    </location>
</feature>
<dbReference type="AlphaFoldDB" id="A0A1W5CVP9"/>
<dbReference type="Pfam" id="PF20645">
    <property type="entry name" value="Rrn7_cyclin_C"/>
    <property type="match status" value="1"/>
</dbReference>
<keyword evidence="6" id="KW-0805">Transcription regulation</keyword>
<dbReference type="GO" id="GO:0003743">
    <property type="term" value="F:translation initiation factor activity"/>
    <property type="evidence" value="ECO:0007669"/>
    <property type="project" value="UniProtKB-KW"/>
</dbReference>
<dbReference type="PANTHER" id="PTHR31576">
    <property type="entry name" value="TATA BOX-BINDING PROTEIN-ASSOCIATED FACTOR RNA POLYMERASE I SUBUNIT B"/>
    <property type="match status" value="1"/>
</dbReference>
<evidence type="ECO:0000313" key="14">
    <source>
        <dbReference type="EMBL" id="SLM34862.1"/>
    </source>
</evidence>
<dbReference type="GO" id="GO:0042790">
    <property type="term" value="P:nucleolar large rRNA transcription by RNA polymerase I"/>
    <property type="evidence" value="ECO:0007669"/>
    <property type="project" value="TreeGrafter"/>
</dbReference>
<dbReference type="GO" id="GO:0008270">
    <property type="term" value="F:zinc ion binding"/>
    <property type="evidence" value="ECO:0007669"/>
    <property type="project" value="UniProtKB-KW"/>
</dbReference>
<evidence type="ECO:0000256" key="7">
    <source>
        <dbReference type="ARBA" id="ARBA00023125"/>
    </source>
</evidence>
<evidence type="ECO:0000256" key="4">
    <source>
        <dbReference type="ARBA" id="ARBA00022771"/>
    </source>
</evidence>